<keyword evidence="1 5" id="KW-0489">Methyltransferase</keyword>
<gene>
    <name evidence="5" type="primary">prmB</name>
    <name evidence="5" type="ORF">GWI72_00570</name>
</gene>
<keyword evidence="5" id="KW-0689">Ribosomal protein</keyword>
<evidence type="ECO:0000256" key="3">
    <source>
        <dbReference type="ARBA" id="ARBA00022691"/>
    </source>
</evidence>
<dbReference type="PROSITE" id="PS00092">
    <property type="entry name" value="N6_MTASE"/>
    <property type="match status" value="1"/>
</dbReference>
<protein>
    <submittedName>
        <fullName evidence="5">50S ribosomal protein L3 N(5)-glutamine methyltransferase</fullName>
        <ecNumber evidence="5">2.1.1.298</ecNumber>
    </submittedName>
</protein>
<dbReference type="GO" id="GO:0036009">
    <property type="term" value="F:protein-glutamine N-methyltransferase activity"/>
    <property type="evidence" value="ECO:0007669"/>
    <property type="project" value="InterPro"/>
</dbReference>
<dbReference type="Gene3D" id="3.40.50.150">
    <property type="entry name" value="Vaccinia Virus protein VP39"/>
    <property type="match status" value="1"/>
</dbReference>
<dbReference type="InterPro" id="IPR004556">
    <property type="entry name" value="HemK-like"/>
</dbReference>
<evidence type="ECO:0000313" key="6">
    <source>
        <dbReference type="Proteomes" id="UP000586722"/>
    </source>
</evidence>
<keyword evidence="5" id="KW-0687">Ribonucleoprotein</keyword>
<dbReference type="GO" id="GO:0003676">
    <property type="term" value="F:nucleic acid binding"/>
    <property type="evidence" value="ECO:0007669"/>
    <property type="project" value="InterPro"/>
</dbReference>
<evidence type="ECO:0000259" key="4">
    <source>
        <dbReference type="Pfam" id="PF05175"/>
    </source>
</evidence>
<accession>A0A7X5J817</accession>
<dbReference type="EMBL" id="JAABLQ010000001">
    <property type="protein sequence ID" value="NBN76755.1"/>
    <property type="molecule type" value="Genomic_DNA"/>
</dbReference>
<dbReference type="AlphaFoldDB" id="A0A7X5J817"/>
<dbReference type="EC" id="2.1.1.298" evidence="5"/>
<sequence length="319" mass="35150">MPTAAPTPIPGLAIDLRRDVAEMETLKDVLRLAVSAFESADLYFGHGSSTALDEAVFIILETLRLPIDDFNTWADARLSAHEKALLGERLALRIEKRLPAAYITGRSYLLGVPFRSDARALVPRSYIAELLRSPFFDGSDPAVSLIGDPEEVTSVLDLCTGGGSLAIFAAYAFPNARVDAVDLSPEALSLAAENVAEHGLEDRIELLQGNLFEPVKGRTYDLIITNPPYVHPDVMDVLPDEFRHEPELALHGGHDGLDLVREILARYRDHMNEGGGILCEIGEDHEILDADFPELPFLWLATEESDSEVFWLPARPQWG</sequence>
<organism evidence="5 6">
    <name type="scientific">Pannonibacter tanglangensis</name>
    <dbReference type="NCBI Taxonomy" id="2750084"/>
    <lineage>
        <taxon>Bacteria</taxon>
        <taxon>Pseudomonadati</taxon>
        <taxon>Pseudomonadota</taxon>
        <taxon>Alphaproteobacteria</taxon>
        <taxon>Hyphomicrobiales</taxon>
        <taxon>Stappiaceae</taxon>
        <taxon>Pannonibacter</taxon>
    </lineage>
</organism>
<dbReference type="PANTHER" id="PTHR47806:SF1">
    <property type="entry name" value="RIBOSOMAL PROTEIN UL3 GLUTAMINE METHYLTRANSFERASE"/>
    <property type="match status" value="1"/>
</dbReference>
<dbReference type="Proteomes" id="UP000586722">
    <property type="component" value="Unassembled WGS sequence"/>
</dbReference>
<comment type="caution">
    <text evidence="5">The sequence shown here is derived from an EMBL/GenBank/DDBJ whole genome shotgun (WGS) entry which is preliminary data.</text>
</comment>
<keyword evidence="6" id="KW-1185">Reference proteome</keyword>
<dbReference type="PANTHER" id="PTHR47806">
    <property type="entry name" value="50S RIBOSOMAL PROTEIN L3 GLUTAMINE METHYLTRANSFERASE"/>
    <property type="match status" value="1"/>
</dbReference>
<dbReference type="GO" id="GO:0032259">
    <property type="term" value="P:methylation"/>
    <property type="evidence" value="ECO:0007669"/>
    <property type="project" value="UniProtKB-KW"/>
</dbReference>
<name>A0A7X5J817_9HYPH</name>
<dbReference type="SUPFAM" id="SSF53335">
    <property type="entry name" value="S-adenosyl-L-methionine-dependent methyltransferases"/>
    <property type="match status" value="1"/>
</dbReference>
<evidence type="ECO:0000313" key="5">
    <source>
        <dbReference type="EMBL" id="NBN76755.1"/>
    </source>
</evidence>
<evidence type="ECO:0000256" key="1">
    <source>
        <dbReference type="ARBA" id="ARBA00022603"/>
    </source>
</evidence>
<keyword evidence="3" id="KW-0949">S-adenosyl-L-methionine</keyword>
<feature type="domain" description="Methyltransferase small" evidence="4">
    <location>
        <begin position="153"/>
        <end position="233"/>
    </location>
</feature>
<keyword evidence="2 5" id="KW-0808">Transferase</keyword>
<dbReference type="InterPro" id="IPR002052">
    <property type="entry name" value="DNA_methylase_N6_adenine_CS"/>
</dbReference>
<dbReference type="GO" id="GO:0005829">
    <property type="term" value="C:cytosol"/>
    <property type="evidence" value="ECO:0007669"/>
    <property type="project" value="TreeGrafter"/>
</dbReference>
<proteinExistence type="predicted"/>
<dbReference type="GO" id="GO:0005840">
    <property type="term" value="C:ribosome"/>
    <property type="evidence" value="ECO:0007669"/>
    <property type="project" value="UniProtKB-KW"/>
</dbReference>
<dbReference type="Pfam" id="PF05175">
    <property type="entry name" value="MTS"/>
    <property type="match status" value="1"/>
</dbReference>
<evidence type="ECO:0000256" key="2">
    <source>
        <dbReference type="ARBA" id="ARBA00022679"/>
    </source>
</evidence>
<dbReference type="RefSeq" id="WP_161707473.1">
    <property type="nucleotide sequence ID" value="NZ_JAABLQ010000001.1"/>
</dbReference>
<dbReference type="PIRSF" id="PIRSF037167">
    <property type="entry name" value="Mtase_YfcB_prd"/>
    <property type="match status" value="1"/>
</dbReference>
<dbReference type="NCBIfam" id="TIGR00536">
    <property type="entry name" value="hemK_fam"/>
    <property type="match status" value="1"/>
</dbReference>
<dbReference type="InterPro" id="IPR029063">
    <property type="entry name" value="SAM-dependent_MTases_sf"/>
</dbReference>
<dbReference type="NCBIfam" id="TIGR03533">
    <property type="entry name" value="L3_gln_methyl"/>
    <property type="match status" value="1"/>
</dbReference>
<dbReference type="InterPro" id="IPR017127">
    <property type="entry name" value="Ribosome_uL3_MTase"/>
</dbReference>
<dbReference type="InterPro" id="IPR007848">
    <property type="entry name" value="Small_mtfrase_dom"/>
</dbReference>
<reference evidence="6" key="1">
    <citation type="submission" date="2020-01" db="EMBL/GenBank/DDBJ databases">
        <authorList>
            <person name="Fang Y."/>
            <person name="Sun R."/>
            <person name="Nie L."/>
            <person name="He J."/>
            <person name="Hao L."/>
            <person name="Wang L."/>
            <person name="Su S."/>
            <person name="Lv E."/>
            <person name="Zhang Z."/>
            <person name="Xie R."/>
            <person name="Liu H."/>
        </authorList>
    </citation>
    <scope>NUCLEOTIDE SEQUENCE [LARGE SCALE GENOMIC DNA]</scope>
    <source>
        <strain evidence="6">XCT-53</strain>
    </source>
</reference>
<dbReference type="CDD" id="cd02440">
    <property type="entry name" value="AdoMet_MTases"/>
    <property type="match status" value="1"/>
</dbReference>